<feature type="region of interest" description="Disordered" evidence="1">
    <location>
        <begin position="1"/>
        <end position="53"/>
    </location>
</feature>
<accession>A0A066YVU6</accession>
<feature type="compositionally biased region" description="Basic and acidic residues" evidence="1">
    <location>
        <begin position="43"/>
        <end position="53"/>
    </location>
</feature>
<reference evidence="2 3" key="1">
    <citation type="submission" date="2014-05" db="EMBL/GenBank/DDBJ databases">
        <title>Draft Genome Sequence of Kitasatospora cheerisanensis KCTC 2395.</title>
        <authorList>
            <person name="Nam D.H."/>
        </authorList>
    </citation>
    <scope>NUCLEOTIDE SEQUENCE [LARGE SCALE GENOMIC DNA]</scope>
    <source>
        <strain evidence="2 3">KCTC 2395</strain>
    </source>
</reference>
<dbReference type="AlphaFoldDB" id="A0A066YVU6"/>
<sequence>MPAFHVAQGAAAPGLGVGRHGDRPGLEDQPAVAPGLAGGVDGRPSEALHPDLHGERGGAVVERLAVVDLVTGDHEPVLEQPLLLGLVVQQAVDGLLDVLQHLQVVDVPEGVHVAPAGPAQVGVQRSAVRSVFGPEAEGAAQVAVGVRGAAQRGVVALFVDLARGVEDGEAEDLLRPAAESFEFSEALGGGEPCEGCARFLHLIDPATVVSHRSSSLFGLDSCRASSAEGKDRRIRRRRRSFR</sequence>
<evidence type="ECO:0000313" key="3">
    <source>
        <dbReference type="Proteomes" id="UP000027178"/>
    </source>
</evidence>
<gene>
    <name evidence="2" type="ORF">KCH_60740</name>
</gene>
<dbReference type="HOGENOM" id="CLU_1146003_0_0_11"/>
<proteinExistence type="predicted"/>
<comment type="caution">
    <text evidence="2">The sequence shown here is derived from an EMBL/GenBank/DDBJ whole genome shotgun (WGS) entry which is preliminary data.</text>
</comment>
<dbReference type="EMBL" id="JNBY01000117">
    <property type="protein sequence ID" value="KDN82176.1"/>
    <property type="molecule type" value="Genomic_DNA"/>
</dbReference>
<keyword evidence="3" id="KW-1185">Reference proteome</keyword>
<evidence type="ECO:0000313" key="2">
    <source>
        <dbReference type="EMBL" id="KDN82176.1"/>
    </source>
</evidence>
<organism evidence="2 3">
    <name type="scientific">Kitasatospora cheerisanensis KCTC 2395</name>
    <dbReference type="NCBI Taxonomy" id="1348663"/>
    <lineage>
        <taxon>Bacteria</taxon>
        <taxon>Bacillati</taxon>
        <taxon>Actinomycetota</taxon>
        <taxon>Actinomycetes</taxon>
        <taxon>Kitasatosporales</taxon>
        <taxon>Streptomycetaceae</taxon>
        <taxon>Kitasatospora</taxon>
    </lineage>
</organism>
<dbReference type="Proteomes" id="UP000027178">
    <property type="component" value="Unassembled WGS sequence"/>
</dbReference>
<name>A0A066YVU6_9ACTN</name>
<evidence type="ECO:0000256" key="1">
    <source>
        <dbReference type="SAM" id="MobiDB-lite"/>
    </source>
</evidence>
<protein>
    <submittedName>
        <fullName evidence="2">Uncharacterized protein</fullName>
    </submittedName>
</protein>